<evidence type="ECO:0000313" key="3">
    <source>
        <dbReference type="Proteomes" id="UP000186922"/>
    </source>
</evidence>
<feature type="compositionally biased region" description="Basic and acidic residues" evidence="1">
    <location>
        <begin position="21"/>
        <end position="34"/>
    </location>
</feature>
<reference evidence="2 3" key="1">
    <citation type="journal article" date="2016" name="Nat. Commun.">
        <title>Extremotolerant tardigrade genome and improved radiotolerance of human cultured cells by tardigrade-unique protein.</title>
        <authorList>
            <person name="Hashimoto T."/>
            <person name="Horikawa D.D."/>
            <person name="Saito Y."/>
            <person name="Kuwahara H."/>
            <person name="Kozuka-Hata H."/>
            <person name="Shin-I T."/>
            <person name="Minakuchi Y."/>
            <person name="Ohishi K."/>
            <person name="Motoyama A."/>
            <person name="Aizu T."/>
            <person name="Enomoto A."/>
            <person name="Kondo K."/>
            <person name="Tanaka S."/>
            <person name="Hara Y."/>
            <person name="Koshikawa S."/>
            <person name="Sagara H."/>
            <person name="Miura T."/>
            <person name="Yokobori S."/>
            <person name="Miyagawa K."/>
            <person name="Suzuki Y."/>
            <person name="Kubo T."/>
            <person name="Oyama M."/>
            <person name="Kohara Y."/>
            <person name="Fujiyama A."/>
            <person name="Arakawa K."/>
            <person name="Katayama T."/>
            <person name="Toyoda A."/>
            <person name="Kunieda T."/>
        </authorList>
    </citation>
    <scope>NUCLEOTIDE SEQUENCE [LARGE SCALE GENOMIC DNA]</scope>
    <source>
        <strain evidence="2 3">YOKOZUNA-1</strain>
    </source>
</reference>
<comment type="caution">
    <text evidence="2">The sequence shown here is derived from an EMBL/GenBank/DDBJ whole genome shotgun (WGS) entry which is preliminary data.</text>
</comment>
<gene>
    <name evidence="2" type="primary">RvY_10947-1</name>
    <name evidence="2" type="synonym">RvY_10947.1</name>
    <name evidence="2" type="ORF">RvY_10947</name>
</gene>
<protein>
    <submittedName>
        <fullName evidence="2">Uncharacterized protein</fullName>
    </submittedName>
</protein>
<proteinExistence type="predicted"/>
<dbReference type="EMBL" id="BDGG01000005">
    <property type="protein sequence ID" value="GAV00034.1"/>
    <property type="molecule type" value="Genomic_DNA"/>
</dbReference>
<sequence length="55" mass="6615">MYQTIEEKIRLLLASPPEFLIRKENQRSRDQKSDRMHKKAHTSMDRSIRNSIQSD</sequence>
<organism evidence="2 3">
    <name type="scientific">Ramazzottius varieornatus</name>
    <name type="common">Water bear</name>
    <name type="synonym">Tardigrade</name>
    <dbReference type="NCBI Taxonomy" id="947166"/>
    <lineage>
        <taxon>Eukaryota</taxon>
        <taxon>Metazoa</taxon>
        <taxon>Ecdysozoa</taxon>
        <taxon>Tardigrada</taxon>
        <taxon>Eutardigrada</taxon>
        <taxon>Parachela</taxon>
        <taxon>Hypsibioidea</taxon>
        <taxon>Ramazzottiidae</taxon>
        <taxon>Ramazzottius</taxon>
    </lineage>
</organism>
<evidence type="ECO:0000256" key="1">
    <source>
        <dbReference type="SAM" id="MobiDB-lite"/>
    </source>
</evidence>
<accession>A0A1D1VM96</accession>
<feature type="region of interest" description="Disordered" evidence="1">
    <location>
        <begin position="21"/>
        <end position="55"/>
    </location>
</feature>
<keyword evidence="3" id="KW-1185">Reference proteome</keyword>
<dbReference type="AlphaFoldDB" id="A0A1D1VM96"/>
<name>A0A1D1VM96_RAMVA</name>
<dbReference type="Proteomes" id="UP000186922">
    <property type="component" value="Unassembled WGS sequence"/>
</dbReference>
<evidence type="ECO:0000313" key="2">
    <source>
        <dbReference type="EMBL" id="GAV00034.1"/>
    </source>
</evidence>